<dbReference type="SUPFAM" id="SSF55031">
    <property type="entry name" value="Bacterial exopeptidase dimerisation domain"/>
    <property type="match status" value="1"/>
</dbReference>
<evidence type="ECO:0000256" key="1">
    <source>
        <dbReference type="ARBA" id="ARBA00001947"/>
    </source>
</evidence>
<reference evidence="10 11" key="1">
    <citation type="submission" date="2019-01" db="EMBL/GenBank/DDBJ databases">
        <title>Draft genomes of a novel of Aminipila strains.</title>
        <authorList>
            <person name="Ma S."/>
        </authorList>
    </citation>
    <scope>NUCLEOTIDE SEQUENCE [LARGE SCALE GENOMIC DNA]</scope>
    <source>
        <strain evidence="11">JN-39</strain>
    </source>
</reference>
<dbReference type="Gene3D" id="3.30.70.360">
    <property type="match status" value="2"/>
</dbReference>
<dbReference type="Pfam" id="PF07687">
    <property type="entry name" value="M20_dimer"/>
    <property type="match status" value="1"/>
</dbReference>
<evidence type="ECO:0000256" key="2">
    <source>
        <dbReference type="ARBA" id="ARBA00006247"/>
    </source>
</evidence>
<dbReference type="GO" id="GO:0006526">
    <property type="term" value="P:L-arginine biosynthetic process"/>
    <property type="evidence" value="ECO:0007669"/>
    <property type="project" value="TreeGrafter"/>
</dbReference>
<dbReference type="KEGG" id="amij:EQM06_10810"/>
<dbReference type="AlphaFoldDB" id="A0A410PXK1"/>
<keyword evidence="11" id="KW-1185">Reference proteome</keyword>
<keyword evidence="4" id="KW-0479">Metal-binding</keyword>
<dbReference type="GO" id="GO:0016805">
    <property type="term" value="F:dipeptidase activity"/>
    <property type="evidence" value="ECO:0007669"/>
    <property type="project" value="UniProtKB-KW"/>
</dbReference>
<organism evidence="10 11">
    <name type="scientific">Aminipila luticellarii</name>
    <dbReference type="NCBI Taxonomy" id="2507160"/>
    <lineage>
        <taxon>Bacteria</taxon>
        <taxon>Bacillati</taxon>
        <taxon>Bacillota</taxon>
        <taxon>Clostridia</taxon>
        <taxon>Peptostreptococcales</taxon>
        <taxon>Anaerovoracaceae</taxon>
        <taxon>Aminipila</taxon>
    </lineage>
</organism>
<keyword evidence="5" id="KW-0378">Hydrolase</keyword>
<dbReference type="GO" id="GO:0008237">
    <property type="term" value="F:metallopeptidase activity"/>
    <property type="evidence" value="ECO:0007669"/>
    <property type="project" value="UniProtKB-KW"/>
</dbReference>
<keyword evidence="7" id="KW-0224">Dipeptidase</keyword>
<evidence type="ECO:0000256" key="3">
    <source>
        <dbReference type="ARBA" id="ARBA00022670"/>
    </source>
</evidence>
<dbReference type="GO" id="GO:0008270">
    <property type="term" value="F:zinc ion binding"/>
    <property type="evidence" value="ECO:0007669"/>
    <property type="project" value="InterPro"/>
</dbReference>
<dbReference type="PROSITE" id="PS00759">
    <property type="entry name" value="ARGE_DAPE_CPG2_2"/>
    <property type="match status" value="1"/>
</dbReference>
<evidence type="ECO:0000256" key="7">
    <source>
        <dbReference type="ARBA" id="ARBA00022997"/>
    </source>
</evidence>
<dbReference type="InterPro" id="IPR050072">
    <property type="entry name" value="Peptidase_M20A"/>
</dbReference>
<name>A0A410PXK1_9FIRM</name>
<dbReference type="PANTHER" id="PTHR43808">
    <property type="entry name" value="ACETYLORNITHINE DEACETYLASE"/>
    <property type="match status" value="1"/>
</dbReference>
<keyword evidence="8" id="KW-0482">Metalloprotease</keyword>
<dbReference type="NCBIfam" id="NF005591">
    <property type="entry name" value="PRK07318.1"/>
    <property type="match status" value="1"/>
</dbReference>
<dbReference type="PANTHER" id="PTHR43808:SF31">
    <property type="entry name" value="N-ACETYL-L-CITRULLINE DEACETYLASE"/>
    <property type="match status" value="1"/>
</dbReference>
<accession>A0A410PXK1</accession>
<dbReference type="NCBIfam" id="TIGR01887">
    <property type="entry name" value="dipeptidaselike"/>
    <property type="match status" value="1"/>
</dbReference>
<evidence type="ECO:0000256" key="8">
    <source>
        <dbReference type="ARBA" id="ARBA00023049"/>
    </source>
</evidence>
<dbReference type="InterPro" id="IPR036264">
    <property type="entry name" value="Bact_exopeptidase_dim_dom"/>
</dbReference>
<gene>
    <name evidence="10" type="primary">pepV</name>
    <name evidence="10" type="ORF">EQM06_10810</name>
</gene>
<feature type="domain" description="Peptidase M20 dimerisation" evidence="9">
    <location>
        <begin position="280"/>
        <end position="333"/>
    </location>
</feature>
<evidence type="ECO:0000313" key="11">
    <source>
        <dbReference type="Proteomes" id="UP000287601"/>
    </source>
</evidence>
<dbReference type="Proteomes" id="UP000287601">
    <property type="component" value="Chromosome"/>
</dbReference>
<dbReference type="Gene3D" id="3.40.630.10">
    <property type="entry name" value="Zn peptidases"/>
    <property type="match status" value="1"/>
</dbReference>
<dbReference type="InterPro" id="IPR011650">
    <property type="entry name" value="Peptidase_M20_dimer"/>
</dbReference>
<dbReference type="Pfam" id="PF01546">
    <property type="entry name" value="Peptidase_M20"/>
    <property type="match status" value="1"/>
</dbReference>
<dbReference type="InterPro" id="IPR001261">
    <property type="entry name" value="ArgE/DapE_CS"/>
</dbReference>
<evidence type="ECO:0000259" key="9">
    <source>
        <dbReference type="Pfam" id="PF07687"/>
    </source>
</evidence>
<evidence type="ECO:0000256" key="4">
    <source>
        <dbReference type="ARBA" id="ARBA00022723"/>
    </source>
</evidence>
<dbReference type="GO" id="GO:0006508">
    <property type="term" value="P:proteolysis"/>
    <property type="evidence" value="ECO:0007669"/>
    <property type="project" value="UniProtKB-KW"/>
</dbReference>
<evidence type="ECO:0000256" key="6">
    <source>
        <dbReference type="ARBA" id="ARBA00022833"/>
    </source>
</evidence>
<keyword evidence="6" id="KW-0862">Zinc</keyword>
<evidence type="ECO:0000313" key="10">
    <source>
        <dbReference type="EMBL" id="QAT43673.1"/>
    </source>
</evidence>
<keyword evidence="3" id="KW-0645">Protease</keyword>
<comment type="cofactor">
    <cofactor evidence="1">
        <name>Zn(2+)</name>
        <dbReference type="ChEBI" id="CHEBI:29105"/>
    </cofactor>
</comment>
<dbReference type="SUPFAM" id="SSF53187">
    <property type="entry name" value="Zn-dependent exopeptidases"/>
    <property type="match status" value="1"/>
</dbReference>
<evidence type="ECO:0000256" key="5">
    <source>
        <dbReference type="ARBA" id="ARBA00022801"/>
    </source>
</evidence>
<dbReference type="OrthoDB" id="9761532at2"/>
<dbReference type="InterPro" id="IPR010964">
    <property type="entry name" value="M20A_pepV-rel"/>
</dbReference>
<proteinExistence type="inferred from homology"/>
<dbReference type="InterPro" id="IPR002933">
    <property type="entry name" value="Peptidase_M20"/>
</dbReference>
<sequence length="490" mass="53592">MQMDYLKRIEESKEEIVKTLQELISIKSAEEKPTADAPFGKGIAEAFDYILKKAEADGFDTENADNYGGHIEFGGYFLDENGQITGTSDEVMGIIGHLDVVPEGSDWEYEPYGGVVADGKIYGRGAIDNKGPVVAAYYAMKALKDSGYMPEKKVRLILGLDEETNWKGMHYYLSKVKAPDFGFTPDAEYPAIHGEMGILVFQLAKKIGKTTGKGIELRSLTGGTAANSVADYARAVIRADKMEAYDKVKELAARYRNEKCSEKGQIAYGARLNCKGVGKSLEIVAQGISAHGATPECGVNAISLLMDFLGELDIINDDVNEFVGFYNQYIGYETDGAALGCDLSDEPSGKLVLNVGKVDLEGEAVILTLNIRYPVTLTDDAVYGALMPVINKYNMGIIKIKNQLPIYMPADNPMIKTLMEIYGEHTGDTEREPIVIGGGTYARAAKNIVAFGSIFPGDPDPSHQRNEYIEIDKLILNAKIFADAIYRLTH</sequence>
<protein>
    <submittedName>
        <fullName evidence="10">Dipeptidase PepV</fullName>
    </submittedName>
</protein>
<comment type="similarity">
    <text evidence="2">Belongs to the peptidase M20A family.</text>
</comment>
<dbReference type="GO" id="GO:0008777">
    <property type="term" value="F:acetylornithine deacetylase activity"/>
    <property type="evidence" value="ECO:0007669"/>
    <property type="project" value="TreeGrafter"/>
</dbReference>
<dbReference type="EMBL" id="CP035281">
    <property type="protein sequence ID" value="QAT43673.1"/>
    <property type="molecule type" value="Genomic_DNA"/>
</dbReference>